<gene>
    <name evidence="14" type="ORF">FHR34_001667</name>
</gene>
<dbReference type="GO" id="GO:0008379">
    <property type="term" value="F:thioredoxin peroxidase activity"/>
    <property type="evidence" value="ECO:0007669"/>
    <property type="project" value="TreeGrafter"/>
</dbReference>
<keyword evidence="3 14" id="KW-0575">Peroxidase</keyword>
<evidence type="ECO:0000259" key="13">
    <source>
        <dbReference type="PROSITE" id="PS51352"/>
    </source>
</evidence>
<evidence type="ECO:0000256" key="1">
    <source>
        <dbReference type="ARBA" id="ARBA00003330"/>
    </source>
</evidence>
<keyword evidence="5 14" id="KW-0560">Oxidoreductase</keyword>
<dbReference type="GO" id="GO:0045454">
    <property type="term" value="P:cell redox homeostasis"/>
    <property type="evidence" value="ECO:0007669"/>
    <property type="project" value="TreeGrafter"/>
</dbReference>
<evidence type="ECO:0000256" key="9">
    <source>
        <dbReference type="ARBA" id="ARBA00038489"/>
    </source>
</evidence>
<evidence type="ECO:0000256" key="7">
    <source>
        <dbReference type="ARBA" id="ARBA00023284"/>
    </source>
</evidence>
<comment type="function">
    <text evidence="1">Thiol-specific peroxidase that catalyzes the reduction of hydrogen peroxide and organic hydroperoxides to water and alcohols, respectively. Plays a role in cell protection against oxidative stress by detoxifying peroxides and as sensor of hydrogen peroxide-mediated signaling events.</text>
</comment>
<evidence type="ECO:0000256" key="10">
    <source>
        <dbReference type="ARBA" id="ARBA00041373"/>
    </source>
</evidence>
<comment type="similarity">
    <text evidence="9">Belongs to the peroxiredoxin family. BCP/PrxQ subfamily.</text>
</comment>
<keyword evidence="15" id="KW-1185">Reference proteome</keyword>
<feature type="domain" description="Thioredoxin" evidence="13">
    <location>
        <begin position="5"/>
        <end position="176"/>
    </location>
</feature>
<keyword evidence="7" id="KW-0676">Redox-active center</keyword>
<dbReference type="Pfam" id="PF00578">
    <property type="entry name" value="AhpC-TSA"/>
    <property type="match status" value="1"/>
</dbReference>
<name>A0A7W7QZQ8_KITKI</name>
<proteinExistence type="inferred from homology"/>
<dbReference type="EMBL" id="JACHJV010000001">
    <property type="protein sequence ID" value="MBB4922674.1"/>
    <property type="molecule type" value="Genomic_DNA"/>
</dbReference>
<dbReference type="EC" id="1.11.1.24" evidence="2"/>
<comment type="catalytic activity">
    <reaction evidence="11">
        <text>a hydroperoxide + [thioredoxin]-dithiol = an alcohol + [thioredoxin]-disulfide + H2O</text>
        <dbReference type="Rhea" id="RHEA:62620"/>
        <dbReference type="Rhea" id="RHEA-COMP:10698"/>
        <dbReference type="Rhea" id="RHEA-COMP:10700"/>
        <dbReference type="ChEBI" id="CHEBI:15377"/>
        <dbReference type="ChEBI" id="CHEBI:29950"/>
        <dbReference type="ChEBI" id="CHEBI:30879"/>
        <dbReference type="ChEBI" id="CHEBI:35924"/>
        <dbReference type="ChEBI" id="CHEBI:50058"/>
        <dbReference type="EC" id="1.11.1.24"/>
    </reaction>
</comment>
<organism evidence="14 15">
    <name type="scientific">Kitasatospora kifunensis</name>
    <name type="common">Streptomyces kifunensis</name>
    <dbReference type="NCBI Taxonomy" id="58351"/>
    <lineage>
        <taxon>Bacteria</taxon>
        <taxon>Bacillati</taxon>
        <taxon>Actinomycetota</taxon>
        <taxon>Actinomycetes</taxon>
        <taxon>Kitasatosporales</taxon>
        <taxon>Streptomycetaceae</taxon>
        <taxon>Kitasatospora</taxon>
    </lineage>
</organism>
<sequence length="176" mass="18720">MAKSPEVGTHVPDFTLPGLLLTSGEATSGSASNGTSGSANSSTAERRDYRLAEAQGSPLVLVFYPGDDTAVCTKQLCSYTSDLDRFKDLGATVWGISPQDLDSHEAFARKHRLAFPLLADTDRAVAKAFGIAVPGLGLRRSVFILDADGTLRWKHIALAGLTFQHSDTLTEQLAAL</sequence>
<dbReference type="GO" id="GO:0034599">
    <property type="term" value="P:cellular response to oxidative stress"/>
    <property type="evidence" value="ECO:0007669"/>
    <property type="project" value="TreeGrafter"/>
</dbReference>
<dbReference type="RefSeq" id="WP_184934810.1">
    <property type="nucleotide sequence ID" value="NZ_JACHJV010000001.1"/>
</dbReference>
<dbReference type="InterPro" id="IPR013766">
    <property type="entry name" value="Thioredoxin_domain"/>
</dbReference>
<evidence type="ECO:0000256" key="11">
    <source>
        <dbReference type="ARBA" id="ARBA00049091"/>
    </source>
</evidence>
<dbReference type="Gene3D" id="3.40.30.10">
    <property type="entry name" value="Glutaredoxin"/>
    <property type="match status" value="1"/>
</dbReference>
<evidence type="ECO:0000256" key="3">
    <source>
        <dbReference type="ARBA" id="ARBA00022559"/>
    </source>
</evidence>
<dbReference type="PANTHER" id="PTHR42801:SF22">
    <property type="entry name" value="PEROXIREDOXIN SLL0755-RELATED"/>
    <property type="match status" value="1"/>
</dbReference>
<keyword evidence="6" id="KW-1015">Disulfide bond</keyword>
<evidence type="ECO:0000313" key="14">
    <source>
        <dbReference type="EMBL" id="MBB4922674.1"/>
    </source>
</evidence>
<feature type="region of interest" description="Disordered" evidence="12">
    <location>
        <begin position="25"/>
        <end position="45"/>
    </location>
</feature>
<comment type="caution">
    <text evidence="14">The sequence shown here is derived from an EMBL/GenBank/DDBJ whole genome shotgun (WGS) entry which is preliminary data.</text>
</comment>
<evidence type="ECO:0000256" key="6">
    <source>
        <dbReference type="ARBA" id="ARBA00023157"/>
    </source>
</evidence>
<evidence type="ECO:0000256" key="5">
    <source>
        <dbReference type="ARBA" id="ARBA00023002"/>
    </source>
</evidence>
<evidence type="ECO:0000256" key="12">
    <source>
        <dbReference type="SAM" id="MobiDB-lite"/>
    </source>
</evidence>
<dbReference type="InterPro" id="IPR036249">
    <property type="entry name" value="Thioredoxin-like_sf"/>
</dbReference>
<dbReference type="AlphaFoldDB" id="A0A7W7QZQ8"/>
<dbReference type="InterPro" id="IPR050924">
    <property type="entry name" value="Peroxiredoxin_BCP/PrxQ"/>
</dbReference>
<feature type="compositionally biased region" description="Low complexity" evidence="12">
    <location>
        <begin position="25"/>
        <end position="43"/>
    </location>
</feature>
<reference evidence="14 15" key="1">
    <citation type="submission" date="2020-08" db="EMBL/GenBank/DDBJ databases">
        <title>Sequencing the genomes of 1000 actinobacteria strains.</title>
        <authorList>
            <person name="Klenk H.-P."/>
        </authorList>
    </citation>
    <scope>NUCLEOTIDE SEQUENCE [LARGE SCALE GENOMIC DNA]</scope>
    <source>
        <strain evidence="14 15">DSM 41654</strain>
    </source>
</reference>
<evidence type="ECO:0000256" key="2">
    <source>
        <dbReference type="ARBA" id="ARBA00013017"/>
    </source>
</evidence>
<dbReference type="PROSITE" id="PS51352">
    <property type="entry name" value="THIOREDOXIN_2"/>
    <property type="match status" value="1"/>
</dbReference>
<dbReference type="SUPFAM" id="SSF52833">
    <property type="entry name" value="Thioredoxin-like"/>
    <property type="match status" value="1"/>
</dbReference>
<protein>
    <recommendedName>
        <fullName evidence="2">thioredoxin-dependent peroxiredoxin</fullName>
        <ecNumber evidence="2">1.11.1.24</ecNumber>
    </recommendedName>
    <alternativeName>
        <fullName evidence="10">Bacterioferritin comigratory protein</fullName>
    </alternativeName>
    <alternativeName>
        <fullName evidence="8">Thioredoxin peroxidase</fullName>
    </alternativeName>
</protein>
<dbReference type="Proteomes" id="UP000540506">
    <property type="component" value="Unassembled WGS sequence"/>
</dbReference>
<dbReference type="GO" id="GO:0005737">
    <property type="term" value="C:cytoplasm"/>
    <property type="evidence" value="ECO:0007669"/>
    <property type="project" value="TreeGrafter"/>
</dbReference>
<accession>A0A7W7QZQ8</accession>
<dbReference type="InterPro" id="IPR000866">
    <property type="entry name" value="AhpC/TSA"/>
</dbReference>
<keyword evidence="4" id="KW-0049">Antioxidant</keyword>
<evidence type="ECO:0000256" key="4">
    <source>
        <dbReference type="ARBA" id="ARBA00022862"/>
    </source>
</evidence>
<evidence type="ECO:0000313" key="15">
    <source>
        <dbReference type="Proteomes" id="UP000540506"/>
    </source>
</evidence>
<dbReference type="CDD" id="cd03017">
    <property type="entry name" value="PRX_BCP"/>
    <property type="match status" value="1"/>
</dbReference>
<dbReference type="PANTHER" id="PTHR42801">
    <property type="entry name" value="THIOREDOXIN-DEPENDENT PEROXIDE REDUCTASE"/>
    <property type="match status" value="1"/>
</dbReference>
<evidence type="ECO:0000256" key="8">
    <source>
        <dbReference type="ARBA" id="ARBA00032824"/>
    </source>
</evidence>